<dbReference type="Proteomes" id="UP000053328">
    <property type="component" value="Unassembled WGS sequence"/>
</dbReference>
<dbReference type="VEuPathDB" id="FungiDB:PV08_05502"/>
<dbReference type="RefSeq" id="XP_016235672.1">
    <property type="nucleotide sequence ID" value="XM_016379845.1"/>
</dbReference>
<accession>A0A0D1YKF5</accession>
<dbReference type="STRING" id="91928.A0A0D1YKF5"/>
<dbReference type="AlphaFoldDB" id="A0A0D1YKF5"/>
<feature type="transmembrane region" description="Helical" evidence="1">
    <location>
        <begin position="124"/>
        <end position="145"/>
    </location>
</feature>
<dbReference type="EMBL" id="KN847495">
    <property type="protein sequence ID" value="KIW15456.1"/>
    <property type="molecule type" value="Genomic_DNA"/>
</dbReference>
<sequence>MGERDEIHEAPQTTVEDVTPEDTVCVNHEHAERMDGAFLSIVLSASIPCGLVIIVSAILLGVIYGFEVDRNQGWPQLLLAKDEGGQLGLWATLNDWKKTGGGAAIFVDFNPSSLTAIASLTGKIIPYLSSSIMALVAFFVARRVILISQQGKSHELLSPHQMSILIGLLGGNSYGPLKDCVHYHVKHKKRWLAPIPHAFSALAIVTALALVIPIVDTWFATTVTPGKVTVVKKFLVENATTYGRGTNYTVDPYYSLNADNCNYDQWYSINQISGLKFPCNALWWDQNNTATGNDSVLTNTTDWDYSILNINEISQTIANQSSKNAIIVWPPQNQTVNSHHFLAALNLDTSVDFRASTFAVRTQCKPMTSTCFPQTPSQLAEKKLQGLNATYLGDDYEFSCTPGFTGDLRSNGVSVATGLRQTSKTSNGIGFSPDAALSRMIGNSASQLEFGAYTNPLYFGAWSVGFKTLNGALKLSEATDPWEGDPEIYYDQYNKFAWMLNCSSSIYQVSYDWVNGTIQRFDTTLVGDPLIGGVVSYPFVSGINVAHSCIEWATIKVQNSNGSNGISHDWAEYFSSCAISMLASPLQGIPPVLVQTRDDSYAATRVPIVPLFALLAFKFVYCLAVFILAVAAYKFTNPAETQSVKERLSVKGLAATAFSDGPNHQQVAVKNVEQLFQPSAPKAPDAEAATPPPPDQKVGMVMTEAGGWAFVKLAAGKVYDAVSPIFEKELMQEANTGTFGTGGKEVANWVSLVK</sequence>
<feature type="transmembrane region" description="Helical" evidence="1">
    <location>
        <begin position="198"/>
        <end position="220"/>
    </location>
</feature>
<proteinExistence type="predicted"/>
<dbReference type="HOGENOM" id="CLU_022944_0_0_1"/>
<keyword evidence="1" id="KW-0472">Membrane</keyword>
<evidence type="ECO:0000313" key="2">
    <source>
        <dbReference type="EMBL" id="KIW15456.1"/>
    </source>
</evidence>
<keyword evidence="1" id="KW-1133">Transmembrane helix</keyword>
<reference evidence="2 3" key="1">
    <citation type="submission" date="2015-01" db="EMBL/GenBank/DDBJ databases">
        <title>The Genome Sequence of Exophiala spinifera CBS89968.</title>
        <authorList>
            <consortium name="The Broad Institute Genomics Platform"/>
            <person name="Cuomo C."/>
            <person name="de Hoog S."/>
            <person name="Gorbushina A."/>
            <person name="Stielow B."/>
            <person name="Teixiera M."/>
            <person name="Abouelleil A."/>
            <person name="Chapman S.B."/>
            <person name="Priest M."/>
            <person name="Young S.K."/>
            <person name="Wortman J."/>
            <person name="Nusbaum C."/>
            <person name="Birren B."/>
        </authorList>
    </citation>
    <scope>NUCLEOTIDE SEQUENCE [LARGE SCALE GENOMIC DNA]</scope>
    <source>
        <strain evidence="2 3">CBS 89968</strain>
    </source>
</reference>
<dbReference type="OrthoDB" id="3344043at2759"/>
<protein>
    <submittedName>
        <fullName evidence="2">Uncharacterized protein</fullName>
    </submittedName>
</protein>
<dbReference type="GeneID" id="27332585"/>
<keyword evidence="3" id="KW-1185">Reference proteome</keyword>
<gene>
    <name evidence="2" type="ORF">PV08_05502</name>
</gene>
<keyword evidence="1" id="KW-0812">Transmembrane</keyword>
<name>A0A0D1YKF5_9EURO</name>
<evidence type="ECO:0000313" key="3">
    <source>
        <dbReference type="Proteomes" id="UP000053328"/>
    </source>
</evidence>
<feature type="transmembrane region" description="Helical" evidence="1">
    <location>
        <begin position="611"/>
        <end position="633"/>
    </location>
</feature>
<feature type="transmembrane region" description="Helical" evidence="1">
    <location>
        <begin position="37"/>
        <end position="66"/>
    </location>
</feature>
<evidence type="ECO:0000256" key="1">
    <source>
        <dbReference type="SAM" id="Phobius"/>
    </source>
</evidence>
<organism evidence="2 3">
    <name type="scientific">Exophiala spinifera</name>
    <dbReference type="NCBI Taxonomy" id="91928"/>
    <lineage>
        <taxon>Eukaryota</taxon>
        <taxon>Fungi</taxon>
        <taxon>Dikarya</taxon>
        <taxon>Ascomycota</taxon>
        <taxon>Pezizomycotina</taxon>
        <taxon>Eurotiomycetes</taxon>
        <taxon>Chaetothyriomycetidae</taxon>
        <taxon>Chaetothyriales</taxon>
        <taxon>Herpotrichiellaceae</taxon>
        <taxon>Exophiala</taxon>
    </lineage>
</organism>